<dbReference type="InterPro" id="IPR000014">
    <property type="entry name" value="PAS"/>
</dbReference>
<dbReference type="GO" id="GO:0000155">
    <property type="term" value="F:phosphorelay sensor kinase activity"/>
    <property type="evidence" value="ECO:0007669"/>
    <property type="project" value="InterPro"/>
</dbReference>
<dbReference type="InterPro" id="IPR013656">
    <property type="entry name" value="PAS_4"/>
</dbReference>
<dbReference type="GO" id="GO:0005524">
    <property type="term" value="F:ATP binding"/>
    <property type="evidence" value="ECO:0007669"/>
    <property type="project" value="UniProtKB-KW"/>
</dbReference>
<dbReference type="Pfam" id="PF13426">
    <property type="entry name" value="PAS_9"/>
    <property type="match status" value="2"/>
</dbReference>
<dbReference type="CDD" id="cd00082">
    <property type="entry name" value="HisKA"/>
    <property type="match status" value="1"/>
</dbReference>
<evidence type="ECO:0000256" key="6">
    <source>
        <dbReference type="ARBA" id="ARBA00022777"/>
    </source>
</evidence>
<evidence type="ECO:0000256" key="5">
    <source>
        <dbReference type="ARBA" id="ARBA00022741"/>
    </source>
</evidence>
<accession>A0A7C3GEM5</accession>
<dbReference type="InterPro" id="IPR000700">
    <property type="entry name" value="PAS-assoc_C"/>
</dbReference>
<dbReference type="Pfam" id="PF00989">
    <property type="entry name" value="PAS"/>
    <property type="match status" value="1"/>
</dbReference>
<feature type="domain" description="PAS" evidence="9">
    <location>
        <begin position="356"/>
        <end position="427"/>
    </location>
</feature>
<dbReference type="Pfam" id="PF08448">
    <property type="entry name" value="PAS_4"/>
    <property type="match status" value="1"/>
</dbReference>
<keyword evidence="5" id="KW-0547">Nucleotide-binding</keyword>
<evidence type="ECO:0000256" key="3">
    <source>
        <dbReference type="ARBA" id="ARBA00022553"/>
    </source>
</evidence>
<dbReference type="AlphaFoldDB" id="A0A7C3GEM5"/>
<dbReference type="InterPro" id="IPR035965">
    <property type="entry name" value="PAS-like_dom_sf"/>
</dbReference>
<sequence>MKNSFVPEILDLLPDGVMVLDGEGRILYANEALSSILKVPLPRIIGARCYELLHRSKTRPPFCMHMRVNIEGHPCMDEFYEAHLGCWLWAYAAPVKDERGNLLGIFHIFRDVTAEKKHLLGNHLFVKIVETLPGFFYLSDHDYRILAANRRFKEWVGEEPIGKRCYEVIYKQKEPCSWCRQEEVFREGKTIQWEAVNPRDGRWYLAINSPFDSPTGERLKISLIFDIHERKLLEEKLRRLFEDNPAGLVVTDLEGRILMANRALKRLLRVSEEVDLRGQEVQQFYRDPRERENLLKALLEKGEISGYEVLLRDRSGGERTFLVSSRVFRQGPRLEIWSSLQDITPLKKMELALAESEARFRTLAENAPLAVILMDEEGRITYFNPAAEKIFGYQEKEVLGKDLHLTLAPPEYHEAYLRSFARVKKTGKSRLVGRPLEFKARRKDGSRFPVEVYFSIIQVGKKRFYLGIVQDISERKLLEEERVRLEKHRALELLAGGVAHDFNNLLTSLLGNLELLSRTVEDPRVLEVLSRCEKVAQRAKNLARDLLTFSRGDIPQPKEVIIKDFLKELVSFLVHGSSVRVHLEIPEGIPP</sequence>
<feature type="domain" description="PAS" evidence="9">
    <location>
        <begin position="233"/>
        <end position="273"/>
    </location>
</feature>
<dbReference type="InterPro" id="IPR013767">
    <property type="entry name" value="PAS_fold"/>
</dbReference>
<keyword evidence="7" id="KW-0067">ATP-binding</keyword>
<dbReference type="PROSITE" id="PS50112">
    <property type="entry name" value="PAS"/>
    <property type="match status" value="3"/>
</dbReference>
<evidence type="ECO:0000256" key="4">
    <source>
        <dbReference type="ARBA" id="ARBA00022679"/>
    </source>
</evidence>
<dbReference type="SMART" id="SM00388">
    <property type="entry name" value="HisKA"/>
    <property type="match status" value="1"/>
</dbReference>
<dbReference type="Gene3D" id="1.10.287.130">
    <property type="match status" value="1"/>
</dbReference>
<name>A0A7C3GEM5_9BACT</name>
<dbReference type="Proteomes" id="UP000886043">
    <property type="component" value="Unassembled WGS sequence"/>
</dbReference>
<evidence type="ECO:0000256" key="8">
    <source>
        <dbReference type="ARBA" id="ARBA00023012"/>
    </source>
</evidence>
<dbReference type="SUPFAM" id="SSF55785">
    <property type="entry name" value="PYP-like sensor domain (PAS domain)"/>
    <property type="match status" value="4"/>
</dbReference>
<keyword evidence="8" id="KW-0902">Two-component regulatory system</keyword>
<reference evidence="11" key="1">
    <citation type="journal article" date="2020" name="mSystems">
        <title>Genome- and Community-Level Interaction Insights into Carbon Utilization and Element Cycling Functions of Hydrothermarchaeota in Hydrothermal Sediment.</title>
        <authorList>
            <person name="Zhou Z."/>
            <person name="Liu Y."/>
            <person name="Xu W."/>
            <person name="Pan J."/>
            <person name="Luo Z.H."/>
            <person name="Li M."/>
        </authorList>
    </citation>
    <scope>NUCLEOTIDE SEQUENCE [LARGE SCALE GENOMIC DNA]</scope>
    <source>
        <strain evidence="11">HyVt-483</strain>
    </source>
</reference>
<keyword evidence="3" id="KW-0597">Phosphoprotein</keyword>
<dbReference type="SMART" id="SM00091">
    <property type="entry name" value="PAS"/>
    <property type="match status" value="4"/>
</dbReference>
<dbReference type="Pfam" id="PF00512">
    <property type="entry name" value="HisKA"/>
    <property type="match status" value="1"/>
</dbReference>
<keyword evidence="6" id="KW-0418">Kinase</keyword>
<dbReference type="EMBL" id="DRMH01000056">
    <property type="protein sequence ID" value="HFC97678.1"/>
    <property type="molecule type" value="Genomic_DNA"/>
</dbReference>
<dbReference type="PANTHER" id="PTHR43065">
    <property type="entry name" value="SENSOR HISTIDINE KINASE"/>
    <property type="match status" value="1"/>
</dbReference>
<dbReference type="InterPro" id="IPR036097">
    <property type="entry name" value="HisK_dim/P_sf"/>
</dbReference>
<dbReference type="SMART" id="SM00086">
    <property type="entry name" value="PAC"/>
    <property type="match status" value="3"/>
</dbReference>
<evidence type="ECO:0000256" key="7">
    <source>
        <dbReference type="ARBA" id="ARBA00022840"/>
    </source>
</evidence>
<evidence type="ECO:0000313" key="11">
    <source>
        <dbReference type="EMBL" id="HFC97678.1"/>
    </source>
</evidence>
<dbReference type="InterPro" id="IPR001610">
    <property type="entry name" value="PAC"/>
</dbReference>
<dbReference type="PANTHER" id="PTHR43065:SF42">
    <property type="entry name" value="TWO-COMPONENT SENSOR PPRA"/>
    <property type="match status" value="1"/>
</dbReference>
<dbReference type="GO" id="GO:0006355">
    <property type="term" value="P:regulation of DNA-templated transcription"/>
    <property type="evidence" value="ECO:0007669"/>
    <property type="project" value="InterPro"/>
</dbReference>
<evidence type="ECO:0000256" key="2">
    <source>
        <dbReference type="ARBA" id="ARBA00012438"/>
    </source>
</evidence>
<dbReference type="CDD" id="cd00130">
    <property type="entry name" value="PAS"/>
    <property type="match status" value="4"/>
</dbReference>
<dbReference type="EC" id="2.7.13.3" evidence="2"/>
<feature type="domain" description="PAS" evidence="9">
    <location>
        <begin position="2"/>
        <end position="54"/>
    </location>
</feature>
<evidence type="ECO:0000259" key="10">
    <source>
        <dbReference type="PROSITE" id="PS50113"/>
    </source>
</evidence>
<dbReference type="Gene3D" id="3.30.450.20">
    <property type="entry name" value="PAS domain"/>
    <property type="match status" value="4"/>
</dbReference>
<organism evidence="11">
    <name type="scientific">Thermosulfurimonas dismutans</name>
    <dbReference type="NCBI Taxonomy" id="999894"/>
    <lineage>
        <taxon>Bacteria</taxon>
        <taxon>Pseudomonadati</taxon>
        <taxon>Thermodesulfobacteriota</taxon>
        <taxon>Thermodesulfobacteria</taxon>
        <taxon>Thermodesulfobacteriales</taxon>
        <taxon>Thermodesulfobacteriaceae</taxon>
        <taxon>Thermosulfurimonas</taxon>
    </lineage>
</organism>
<dbReference type="InterPro" id="IPR003661">
    <property type="entry name" value="HisK_dim/P_dom"/>
</dbReference>
<protein>
    <recommendedName>
        <fullName evidence="2">histidine kinase</fullName>
        <ecNumber evidence="2">2.7.13.3</ecNumber>
    </recommendedName>
</protein>
<feature type="domain" description="PAC" evidence="10">
    <location>
        <begin position="434"/>
        <end position="484"/>
    </location>
</feature>
<comment type="catalytic activity">
    <reaction evidence="1">
        <text>ATP + protein L-histidine = ADP + protein N-phospho-L-histidine.</text>
        <dbReference type="EC" id="2.7.13.3"/>
    </reaction>
</comment>
<evidence type="ECO:0000259" key="9">
    <source>
        <dbReference type="PROSITE" id="PS50112"/>
    </source>
</evidence>
<dbReference type="NCBIfam" id="TIGR00229">
    <property type="entry name" value="sensory_box"/>
    <property type="match status" value="3"/>
</dbReference>
<proteinExistence type="predicted"/>
<dbReference type="SUPFAM" id="SSF47384">
    <property type="entry name" value="Homodimeric domain of signal transducing histidine kinase"/>
    <property type="match status" value="1"/>
</dbReference>
<gene>
    <name evidence="11" type="ORF">ENJ40_04350</name>
</gene>
<dbReference type="PROSITE" id="PS50113">
    <property type="entry name" value="PAC"/>
    <property type="match status" value="1"/>
</dbReference>
<evidence type="ECO:0000256" key="1">
    <source>
        <dbReference type="ARBA" id="ARBA00000085"/>
    </source>
</evidence>
<comment type="caution">
    <text evidence="11">The sequence shown here is derived from an EMBL/GenBank/DDBJ whole genome shotgun (WGS) entry which is preliminary data.</text>
</comment>
<keyword evidence="4" id="KW-0808">Transferase</keyword>
<feature type="non-terminal residue" evidence="11">
    <location>
        <position position="591"/>
    </location>
</feature>